<dbReference type="InterPro" id="IPR050396">
    <property type="entry name" value="Glycosyltr_51/Transpeptidase"/>
</dbReference>
<dbReference type="EMBL" id="LSLI01000004">
    <property type="protein sequence ID" value="KXS33588.1"/>
    <property type="molecule type" value="Genomic_DNA"/>
</dbReference>
<evidence type="ECO:0000256" key="15">
    <source>
        <dbReference type="ARBA" id="ARBA00023136"/>
    </source>
</evidence>
<dbReference type="InterPro" id="IPR001460">
    <property type="entry name" value="PCN-bd_Tpept"/>
</dbReference>
<comment type="catalytic activity">
    <reaction evidence="20">
        <text>Preferential cleavage: (Ac)2-L-Lys-D-Ala-|-D-Ala. Also transpeptidation of peptidyl-alanyl moieties that are N-acyl substituents of D-alanine.</text>
        <dbReference type="EC" id="3.4.16.4"/>
    </reaction>
</comment>
<evidence type="ECO:0000256" key="23">
    <source>
        <dbReference type="PIRSR" id="PIRSR002799-1"/>
    </source>
</evidence>
<evidence type="ECO:0000256" key="18">
    <source>
        <dbReference type="ARBA" id="ARBA00023316"/>
    </source>
</evidence>
<dbReference type="NCBIfam" id="TIGR02071">
    <property type="entry name" value="PBP_1b"/>
    <property type="match status" value="1"/>
</dbReference>
<dbReference type="GO" id="GO:0030288">
    <property type="term" value="C:outer membrane-bounded periplasmic space"/>
    <property type="evidence" value="ECO:0007669"/>
    <property type="project" value="TreeGrafter"/>
</dbReference>
<organism evidence="29 30">
    <name type="scientific">Candidatus Gallionella acididurans</name>
    <dbReference type="NCBI Taxonomy" id="1796491"/>
    <lineage>
        <taxon>Bacteria</taxon>
        <taxon>Pseudomonadati</taxon>
        <taxon>Pseudomonadota</taxon>
        <taxon>Betaproteobacteria</taxon>
        <taxon>Nitrosomonadales</taxon>
        <taxon>Gallionellaceae</taxon>
        <taxon>Gallionella</taxon>
    </lineage>
</organism>
<keyword evidence="15 25" id="KW-0472">Membrane</keyword>
<feature type="domain" description="Glycosyl transferase family 51" evidence="27">
    <location>
        <begin position="163"/>
        <end position="333"/>
    </location>
</feature>
<feature type="domain" description="Penicillin-binding protein transpeptidase" evidence="26">
    <location>
        <begin position="428"/>
        <end position="683"/>
    </location>
</feature>
<evidence type="ECO:0000256" key="17">
    <source>
        <dbReference type="ARBA" id="ARBA00023268"/>
    </source>
</evidence>
<evidence type="ECO:0000256" key="19">
    <source>
        <dbReference type="ARBA" id="ARBA00032454"/>
    </source>
</evidence>
<evidence type="ECO:0000256" key="3">
    <source>
        <dbReference type="ARBA" id="ARBA00004752"/>
    </source>
</evidence>
<feature type="active site" description="Acyl-ester intermediate; for transpeptidase activity" evidence="23">
    <location>
        <position position="466"/>
    </location>
</feature>
<dbReference type="UniPathway" id="UPA00219"/>
<evidence type="ECO:0000256" key="6">
    <source>
        <dbReference type="ARBA" id="ARBA00018637"/>
    </source>
</evidence>
<evidence type="ECO:0000256" key="1">
    <source>
        <dbReference type="ARBA" id="ARBA00002624"/>
    </source>
</evidence>
<comment type="pathway">
    <text evidence="3 22">Cell wall biogenesis; peptidoglycan biosynthesis.</text>
</comment>
<dbReference type="SUPFAM" id="SSF56601">
    <property type="entry name" value="beta-lactamase/transpeptidase-like"/>
    <property type="match status" value="1"/>
</dbReference>
<comment type="subcellular location">
    <subcellularLocation>
        <location evidence="2">Cell membrane</location>
    </subcellularLocation>
</comment>
<keyword evidence="9" id="KW-0645">Protease</keyword>
<sequence>MMFSIPLRNKFRFSFNSPGKAVRLIALLLLLGLSGYIYYLDVTIRDAFDGRKFALPARVYSRALEVYPGLKLAREQFLDEFRSLGYHESPQADEAATYKNTLNGVEFTTRDFAFGDGPQPAQHLRVEFADGKVSLLQVRGNPDADLPLLRMEPPLIGGIYPGHNEDRELVRLDQVPKPLIAALIATEDRKFYTHWGIDPRGIARALYKTVTGQRIEGGSTLTQQLVKNFFLTPQRTLTRKANEVLMALLLEMHYSKDEILETYLNEIFLGQDSSRAIHGFGLASYFYFDRPLDRLELQEMATLVGMVKGPTVYDPRKHPELAMKRRNVVLQEMLDQKVITQAQFLAARRKPLGVVLRAPIGTSPYPAFMQFVHHQLELDYREEDLRSEGLRIFTTLDPFVQHQAEQALQSRLSAIEKARRIPANTLEGAVVVSSTQTGEIQAMVGGRDARYAGYNRAIDAQRQIGSLVKPIIYLTALEDPQRYTLITPLDDSPLLWSQPGTPDWKPKNYDRQFHGQVQLRTALANSYNVSTARLGIALGVERILGKLPLYGIERQPPPYASSLLGAFGLSPVEVSQLYQTFADGGFRTPLRAIRTIVTADGKPLQRFPLNVEPVAPPGPVYLLTAALQGVVREGTAQSLVNWLPAEMNVAGKTGTTDDLRDSWFAGYTGDRVAVVWVGRDDSKTTGLTGASGAMTVWGEMMKNIQPEPLQPAMPEDVEMANVDPVSGLRYDEGCKAGISLPFIKGSAPALTSPCPASSGPVAAPRVDAKPDVKSGGKHDTRKKNWFQRLFN</sequence>
<dbReference type="PATRIC" id="fig|1796491.3.peg.335"/>
<evidence type="ECO:0000256" key="24">
    <source>
        <dbReference type="SAM" id="MobiDB-lite"/>
    </source>
</evidence>
<evidence type="ECO:0000256" key="10">
    <source>
        <dbReference type="ARBA" id="ARBA00022676"/>
    </source>
</evidence>
<keyword evidence="17" id="KW-0511">Multifunctional enzyme</keyword>
<evidence type="ECO:0000313" key="29">
    <source>
        <dbReference type="EMBL" id="KXS33588.1"/>
    </source>
</evidence>
<dbReference type="InterPro" id="IPR028166">
    <property type="entry name" value="UB2H"/>
</dbReference>
<feature type="domain" description="Bifunctional transglycosylase second" evidence="28">
    <location>
        <begin position="67"/>
        <end position="151"/>
    </location>
</feature>
<keyword evidence="7" id="KW-1003">Cell membrane</keyword>
<feature type="compositionally biased region" description="Basic and acidic residues" evidence="24">
    <location>
        <begin position="766"/>
        <end position="778"/>
    </location>
</feature>
<dbReference type="PANTHER" id="PTHR32282:SF11">
    <property type="entry name" value="PENICILLIN-BINDING PROTEIN 1B"/>
    <property type="match status" value="1"/>
</dbReference>
<feature type="active site" description="Proton donor; for transglycosylase activity" evidence="23">
    <location>
        <position position="187"/>
    </location>
</feature>
<dbReference type="GO" id="GO:0008360">
    <property type="term" value="P:regulation of cell shape"/>
    <property type="evidence" value="ECO:0007669"/>
    <property type="project" value="UniProtKB-UniRule"/>
</dbReference>
<dbReference type="GO" id="GO:0071555">
    <property type="term" value="P:cell wall organization"/>
    <property type="evidence" value="ECO:0007669"/>
    <property type="project" value="UniProtKB-UniRule"/>
</dbReference>
<keyword evidence="12" id="KW-0378">Hydrolase</keyword>
<accession>A0A139BXI7</accession>
<evidence type="ECO:0000313" key="30">
    <source>
        <dbReference type="Proteomes" id="UP000070578"/>
    </source>
</evidence>
<comment type="similarity">
    <text evidence="5 22">In the N-terminal section; belongs to the glycosyltransferase 51 family.</text>
</comment>
<evidence type="ECO:0000256" key="14">
    <source>
        <dbReference type="ARBA" id="ARBA00022984"/>
    </source>
</evidence>
<keyword evidence="25" id="KW-1133">Transmembrane helix</keyword>
<dbReference type="Gene3D" id="3.30.2060.10">
    <property type="entry name" value="Penicillin-binding protein 1b domain"/>
    <property type="match status" value="1"/>
</dbReference>
<evidence type="ECO:0000256" key="2">
    <source>
        <dbReference type="ARBA" id="ARBA00004236"/>
    </source>
</evidence>
<dbReference type="GO" id="GO:0046677">
    <property type="term" value="P:response to antibiotic"/>
    <property type="evidence" value="ECO:0007669"/>
    <property type="project" value="UniProtKB-KW"/>
</dbReference>
<evidence type="ECO:0000259" key="27">
    <source>
        <dbReference type="Pfam" id="PF00912"/>
    </source>
</evidence>
<keyword evidence="10 22" id="KW-0328">Glycosyltransferase</keyword>
<dbReference type="GO" id="GO:0008658">
    <property type="term" value="F:penicillin binding"/>
    <property type="evidence" value="ECO:0007669"/>
    <property type="project" value="InterPro"/>
</dbReference>
<evidence type="ECO:0000256" key="16">
    <source>
        <dbReference type="ARBA" id="ARBA00023251"/>
    </source>
</evidence>
<reference evidence="29 30" key="2">
    <citation type="submission" date="2016-03" db="EMBL/GenBank/DDBJ databases">
        <title>New uncultured bacterium of the family Gallionellaceae from acid mine drainage: description and reconstruction of genome based on metagenomic analysis of microbial community.</title>
        <authorList>
            <person name="Kadnikov V."/>
            <person name="Ivasenko D."/>
            <person name="Beletsky A."/>
            <person name="Mardanov A."/>
            <person name="Danilova E."/>
            <person name="Pimenov N."/>
            <person name="Karnachuk O."/>
            <person name="Ravin N."/>
        </authorList>
    </citation>
    <scope>NUCLEOTIDE SEQUENCE [LARGE SCALE GENOMIC DNA]</scope>
    <source>
        <strain evidence="29">ShG14-8</strain>
    </source>
</reference>
<keyword evidence="16" id="KW-0046">Antibiotic resistance</keyword>
<evidence type="ECO:0000256" key="7">
    <source>
        <dbReference type="ARBA" id="ARBA00022475"/>
    </source>
</evidence>
<dbReference type="GO" id="GO:0006508">
    <property type="term" value="P:proteolysis"/>
    <property type="evidence" value="ECO:0007669"/>
    <property type="project" value="UniProtKB-KW"/>
</dbReference>
<dbReference type="GO" id="GO:0009002">
    <property type="term" value="F:serine-type D-Ala-D-Ala carboxypeptidase activity"/>
    <property type="evidence" value="ECO:0007669"/>
    <property type="project" value="UniProtKB-EC"/>
</dbReference>
<dbReference type="Pfam" id="PF00912">
    <property type="entry name" value="Transgly"/>
    <property type="match status" value="1"/>
</dbReference>
<evidence type="ECO:0000256" key="22">
    <source>
        <dbReference type="PIRNR" id="PIRNR002799"/>
    </source>
</evidence>
<dbReference type="InterPro" id="IPR036950">
    <property type="entry name" value="PBP_transglycosylase"/>
</dbReference>
<dbReference type="PIRSF" id="PIRSF002799">
    <property type="entry name" value="PBP_1b"/>
    <property type="match status" value="1"/>
</dbReference>
<evidence type="ECO:0000256" key="13">
    <source>
        <dbReference type="ARBA" id="ARBA00022960"/>
    </source>
</evidence>
<dbReference type="GO" id="GO:0009252">
    <property type="term" value="P:peptidoglycan biosynthetic process"/>
    <property type="evidence" value="ECO:0007669"/>
    <property type="project" value="UniProtKB-UniRule"/>
</dbReference>
<dbReference type="GO" id="GO:0008955">
    <property type="term" value="F:peptidoglycan glycosyltransferase activity"/>
    <property type="evidence" value="ECO:0007669"/>
    <property type="project" value="UniProtKB-UniRule"/>
</dbReference>
<comment type="function">
    <text evidence="1 22">Cell wall formation. Synthesis of cross-linked peptidoglycan from the lipid intermediates. The enzyme has a penicillin-insensitive transglycosylase N-terminal domain (formation of linear glycan strands) and a penicillin-sensitive transpeptidase C-terminal domain (cross-linking of the peptide subunits).</text>
</comment>
<feature type="region of interest" description="Disordered" evidence="24">
    <location>
        <begin position="751"/>
        <end position="791"/>
    </location>
</feature>
<evidence type="ECO:0000256" key="11">
    <source>
        <dbReference type="ARBA" id="ARBA00022679"/>
    </source>
</evidence>
<dbReference type="Proteomes" id="UP000070578">
    <property type="component" value="Unassembled WGS sequence"/>
</dbReference>
<dbReference type="FunFam" id="1.10.3810.10:FF:000001">
    <property type="entry name" value="Penicillin-binding protein 1A"/>
    <property type="match status" value="1"/>
</dbReference>
<name>A0A139BXI7_9PROT</name>
<keyword evidence="11 22" id="KW-0808">Transferase</keyword>
<dbReference type="Pfam" id="PF14814">
    <property type="entry name" value="UB2H"/>
    <property type="match status" value="1"/>
</dbReference>
<dbReference type="InterPro" id="IPR011813">
    <property type="entry name" value="PBP_1b"/>
</dbReference>
<keyword evidence="25" id="KW-0812">Transmembrane</keyword>
<dbReference type="GO" id="GO:0005886">
    <property type="term" value="C:plasma membrane"/>
    <property type="evidence" value="ECO:0007669"/>
    <property type="project" value="UniProtKB-SubCell"/>
</dbReference>
<dbReference type="InterPro" id="IPR001264">
    <property type="entry name" value="Glyco_trans_51"/>
</dbReference>
<evidence type="ECO:0000259" key="26">
    <source>
        <dbReference type="Pfam" id="PF00905"/>
    </source>
</evidence>
<keyword evidence="18 22" id="KW-0961">Cell wall biogenesis/degradation</keyword>
<feature type="transmembrane region" description="Helical" evidence="25">
    <location>
        <begin position="21"/>
        <end position="39"/>
    </location>
</feature>
<dbReference type="PANTHER" id="PTHR32282">
    <property type="entry name" value="BINDING PROTEIN TRANSPEPTIDASE, PUTATIVE-RELATED"/>
    <property type="match status" value="1"/>
</dbReference>
<evidence type="ECO:0000256" key="4">
    <source>
        <dbReference type="ARBA" id="ARBA00007090"/>
    </source>
</evidence>
<dbReference type="Gene3D" id="1.10.3810.10">
    <property type="entry name" value="Biosynthetic peptidoglycan transglycosylase-like"/>
    <property type="match status" value="1"/>
</dbReference>
<evidence type="ECO:0000256" key="25">
    <source>
        <dbReference type="SAM" id="Phobius"/>
    </source>
</evidence>
<evidence type="ECO:0000256" key="20">
    <source>
        <dbReference type="ARBA" id="ARBA00034000"/>
    </source>
</evidence>
<dbReference type="Pfam" id="PF00905">
    <property type="entry name" value="Transpeptidase"/>
    <property type="match status" value="1"/>
</dbReference>
<dbReference type="Gene3D" id="3.40.710.10">
    <property type="entry name" value="DD-peptidase/beta-lactamase superfamily"/>
    <property type="match status" value="1"/>
</dbReference>
<comment type="catalytic activity">
    <reaction evidence="21">
        <text>[GlcNAc-(1-&gt;4)-Mur2Ac(oyl-L-Ala-gamma-D-Glu-L-Lys-D-Ala-D-Ala)](n)-di-trans,octa-cis-undecaprenyl diphosphate + beta-D-GlcNAc-(1-&gt;4)-Mur2Ac(oyl-L-Ala-gamma-D-Glu-L-Lys-D-Ala-D-Ala)-di-trans,octa-cis-undecaprenyl diphosphate = [GlcNAc-(1-&gt;4)-Mur2Ac(oyl-L-Ala-gamma-D-Glu-L-Lys-D-Ala-D-Ala)](n+1)-di-trans,octa-cis-undecaprenyl diphosphate + di-trans,octa-cis-undecaprenyl diphosphate + H(+)</text>
        <dbReference type="Rhea" id="RHEA:23708"/>
        <dbReference type="Rhea" id="RHEA-COMP:9602"/>
        <dbReference type="Rhea" id="RHEA-COMP:9603"/>
        <dbReference type="ChEBI" id="CHEBI:15378"/>
        <dbReference type="ChEBI" id="CHEBI:58405"/>
        <dbReference type="ChEBI" id="CHEBI:60033"/>
        <dbReference type="ChEBI" id="CHEBI:78435"/>
        <dbReference type="EC" id="2.4.99.28"/>
    </reaction>
</comment>
<keyword evidence="8" id="KW-0121">Carboxypeptidase</keyword>
<gene>
    <name evidence="29" type="ORF">AWT59_0308</name>
</gene>
<reference evidence="29 30" key="1">
    <citation type="submission" date="2016-02" db="EMBL/GenBank/DDBJ databases">
        <authorList>
            <person name="Wen L."/>
            <person name="He K."/>
            <person name="Yang H."/>
        </authorList>
    </citation>
    <scope>NUCLEOTIDE SEQUENCE [LARGE SCALE GENOMIC DNA]</scope>
    <source>
        <strain evidence="29">ShG14-8</strain>
    </source>
</reference>
<proteinExistence type="inferred from homology"/>
<dbReference type="GO" id="GO:0009274">
    <property type="term" value="C:peptidoglycan-based cell wall"/>
    <property type="evidence" value="ECO:0007669"/>
    <property type="project" value="UniProtKB-UniRule"/>
</dbReference>
<evidence type="ECO:0000259" key="28">
    <source>
        <dbReference type="Pfam" id="PF14814"/>
    </source>
</evidence>
<evidence type="ECO:0000256" key="21">
    <source>
        <dbReference type="ARBA" id="ARBA00049902"/>
    </source>
</evidence>
<keyword evidence="14 22" id="KW-0573">Peptidoglycan synthesis</keyword>
<comment type="similarity">
    <text evidence="4 22">In the C-terminal section; belongs to the transpeptidase family.</text>
</comment>
<evidence type="ECO:0000256" key="12">
    <source>
        <dbReference type="ARBA" id="ARBA00022801"/>
    </source>
</evidence>
<dbReference type="InterPro" id="IPR012338">
    <property type="entry name" value="Beta-lactam/transpept-like"/>
</dbReference>
<evidence type="ECO:0000256" key="5">
    <source>
        <dbReference type="ARBA" id="ARBA00007739"/>
    </source>
</evidence>
<comment type="caution">
    <text evidence="29">The sequence shown here is derived from an EMBL/GenBank/DDBJ whole genome shotgun (WGS) entry which is preliminary data.</text>
</comment>
<dbReference type="AlphaFoldDB" id="A0A139BXI7"/>
<keyword evidence="13 22" id="KW-0133">Cell shape</keyword>
<evidence type="ECO:0000256" key="8">
    <source>
        <dbReference type="ARBA" id="ARBA00022645"/>
    </source>
</evidence>
<evidence type="ECO:0000256" key="9">
    <source>
        <dbReference type="ARBA" id="ARBA00022670"/>
    </source>
</evidence>
<protein>
    <recommendedName>
        <fullName evidence="6 22">Penicillin-binding protein 1B</fullName>
        <shortName evidence="22">PBP-1b</shortName>
        <shortName evidence="22">PBP1b</shortName>
    </recommendedName>
    <alternativeName>
        <fullName evidence="19 22">Murein polymerase</fullName>
    </alternativeName>
</protein>
<dbReference type="InterPro" id="IPR023346">
    <property type="entry name" value="Lysozyme-like_dom_sf"/>
</dbReference>
<dbReference type="SUPFAM" id="SSF53955">
    <property type="entry name" value="Lysozyme-like"/>
    <property type="match status" value="1"/>
</dbReference>
<dbReference type="NCBIfam" id="TIGR02074">
    <property type="entry name" value="PBP_1a_fam"/>
    <property type="match status" value="1"/>
</dbReference>